<keyword evidence="1" id="KW-0862">Zinc</keyword>
<dbReference type="EMBL" id="VAHF01000003">
    <property type="protein sequence ID" value="TXG67208.1"/>
    <property type="molecule type" value="Genomic_DNA"/>
</dbReference>
<reference evidence="5" key="1">
    <citation type="journal article" date="2019" name="Gigascience">
        <title>De novo genome assembly of the endangered Acer yangbiense, a plant species with extremely small populations endemic to Yunnan Province, China.</title>
        <authorList>
            <person name="Yang J."/>
            <person name="Wariss H.M."/>
            <person name="Tao L."/>
            <person name="Zhang R."/>
            <person name="Yun Q."/>
            <person name="Hollingsworth P."/>
            <person name="Dao Z."/>
            <person name="Luo G."/>
            <person name="Guo H."/>
            <person name="Ma Y."/>
            <person name="Sun W."/>
        </authorList>
    </citation>
    <scope>NUCLEOTIDE SEQUENCE [LARGE SCALE GENOMIC DNA]</scope>
    <source>
        <strain evidence="5">cv. Malutang</strain>
    </source>
</reference>
<dbReference type="Gene3D" id="4.10.60.10">
    <property type="entry name" value="Zinc finger, CCHC-type"/>
    <property type="match status" value="1"/>
</dbReference>
<evidence type="ECO:0000313" key="5">
    <source>
        <dbReference type="Proteomes" id="UP000323000"/>
    </source>
</evidence>
<dbReference type="AlphaFoldDB" id="A0A5C7IDT3"/>
<dbReference type="InterPro" id="IPR036875">
    <property type="entry name" value="Znf_CCHC_sf"/>
</dbReference>
<dbReference type="InterPro" id="IPR001878">
    <property type="entry name" value="Znf_CCHC"/>
</dbReference>
<keyword evidence="1" id="KW-0863">Zinc-finger</keyword>
<sequence length="490" mass="56058">MRATTSKQAWDILQLEFQGNAKVKSIKLQGLRRELENFKMKESESVKEYCSRLIELVNQMRTYGEEVTDQRIVQKILISLTDKYDHVVAAVEESKDLTTLTITELMGSLQAHERRVERRSEGSLENAFQSKVNVRSQKPKDSKKKGKQGEFPPCGTCRRTNHAEKDCFHKGKPQCTNCKRFGHVEKDCRVKTNQQANYTEEENEEHLFFACQATTNNAGNTWFIDSGCSNHMTADENIFSELDKSVKTKVKMGNGELVESKGKGTVAIQTRKGIRYIKDVLLVPSLDQNLLSVGQMIQNGYSLHFEESKCRILDDKNNLEVAEIKMGCNRIFPIHWQHPRAMTPKRHKLEEKSQKGVFLGYSTQSKGYRVYIMETEKLIISRDVQFDEEAFWDWKESKISRKSVLVPITNSEPATDHGIQIEEPETPVSTPISALSESSADSPPRRLRSLNDIYENCNFLSLEPKNYAAASKEEVRSMLGISVKHIKEEY</sequence>
<feature type="compositionally biased region" description="Polar residues" evidence="2">
    <location>
        <begin position="126"/>
        <end position="135"/>
    </location>
</feature>
<keyword evidence="1" id="KW-0479">Metal-binding</keyword>
<dbReference type="PANTHER" id="PTHR35317:SF35">
    <property type="entry name" value="DUF4219 DOMAIN-CONTAINING PROTEIN"/>
    <property type="match status" value="1"/>
</dbReference>
<dbReference type="Pfam" id="PF14223">
    <property type="entry name" value="Retrotran_gag_2"/>
    <property type="match status" value="1"/>
</dbReference>
<gene>
    <name evidence="4" type="ORF">EZV62_008483</name>
</gene>
<dbReference type="Pfam" id="PF22936">
    <property type="entry name" value="Pol_BBD"/>
    <property type="match status" value="1"/>
</dbReference>
<dbReference type="SUPFAM" id="SSF57756">
    <property type="entry name" value="Retrovirus zinc finger-like domains"/>
    <property type="match status" value="1"/>
</dbReference>
<feature type="region of interest" description="Disordered" evidence="2">
    <location>
        <begin position="112"/>
        <end position="155"/>
    </location>
</feature>
<protein>
    <recommendedName>
        <fullName evidence="3">CCHC-type domain-containing protein</fullName>
    </recommendedName>
</protein>
<dbReference type="GO" id="GO:0008270">
    <property type="term" value="F:zinc ion binding"/>
    <property type="evidence" value="ECO:0007669"/>
    <property type="project" value="UniProtKB-KW"/>
</dbReference>
<evidence type="ECO:0000259" key="3">
    <source>
        <dbReference type="PROSITE" id="PS50158"/>
    </source>
</evidence>
<name>A0A5C7IDT3_9ROSI</name>
<dbReference type="PROSITE" id="PS50158">
    <property type="entry name" value="ZF_CCHC"/>
    <property type="match status" value="1"/>
</dbReference>
<accession>A0A5C7IDT3</accession>
<evidence type="ECO:0000313" key="4">
    <source>
        <dbReference type="EMBL" id="TXG67208.1"/>
    </source>
</evidence>
<feature type="compositionally biased region" description="Basic and acidic residues" evidence="2">
    <location>
        <begin position="112"/>
        <end position="122"/>
    </location>
</feature>
<feature type="region of interest" description="Disordered" evidence="2">
    <location>
        <begin position="413"/>
        <end position="445"/>
    </location>
</feature>
<dbReference type="OrthoDB" id="8063676at2759"/>
<dbReference type="InterPro" id="IPR057670">
    <property type="entry name" value="SH3_retrovirus"/>
</dbReference>
<dbReference type="PANTHER" id="PTHR35317">
    <property type="entry name" value="OS04G0629600 PROTEIN"/>
    <property type="match status" value="1"/>
</dbReference>
<keyword evidence="5" id="KW-1185">Reference proteome</keyword>
<feature type="domain" description="CCHC-type" evidence="3">
    <location>
        <begin position="175"/>
        <end position="189"/>
    </location>
</feature>
<evidence type="ECO:0000256" key="1">
    <source>
        <dbReference type="PROSITE-ProRule" id="PRU00047"/>
    </source>
</evidence>
<proteinExistence type="predicted"/>
<comment type="caution">
    <text evidence="4">The sequence shown here is derived from an EMBL/GenBank/DDBJ whole genome shotgun (WGS) entry which is preliminary data.</text>
</comment>
<feature type="compositionally biased region" description="Polar residues" evidence="2">
    <location>
        <begin position="427"/>
        <end position="441"/>
    </location>
</feature>
<evidence type="ECO:0000256" key="2">
    <source>
        <dbReference type="SAM" id="MobiDB-lite"/>
    </source>
</evidence>
<dbReference type="InterPro" id="IPR054722">
    <property type="entry name" value="PolX-like_BBD"/>
</dbReference>
<dbReference type="GO" id="GO:0003676">
    <property type="term" value="F:nucleic acid binding"/>
    <property type="evidence" value="ECO:0007669"/>
    <property type="project" value="InterPro"/>
</dbReference>
<dbReference type="Proteomes" id="UP000323000">
    <property type="component" value="Chromosome 3"/>
</dbReference>
<organism evidence="4 5">
    <name type="scientific">Acer yangbiense</name>
    <dbReference type="NCBI Taxonomy" id="1000413"/>
    <lineage>
        <taxon>Eukaryota</taxon>
        <taxon>Viridiplantae</taxon>
        <taxon>Streptophyta</taxon>
        <taxon>Embryophyta</taxon>
        <taxon>Tracheophyta</taxon>
        <taxon>Spermatophyta</taxon>
        <taxon>Magnoliopsida</taxon>
        <taxon>eudicotyledons</taxon>
        <taxon>Gunneridae</taxon>
        <taxon>Pentapetalae</taxon>
        <taxon>rosids</taxon>
        <taxon>malvids</taxon>
        <taxon>Sapindales</taxon>
        <taxon>Sapindaceae</taxon>
        <taxon>Hippocastanoideae</taxon>
        <taxon>Acereae</taxon>
        <taxon>Acer</taxon>
    </lineage>
</organism>
<dbReference type="Pfam" id="PF25597">
    <property type="entry name" value="SH3_retrovirus"/>
    <property type="match status" value="1"/>
</dbReference>